<organism evidence="4">
    <name type="scientific">Gongylonema pulchrum</name>
    <dbReference type="NCBI Taxonomy" id="637853"/>
    <lineage>
        <taxon>Eukaryota</taxon>
        <taxon>Metazoa</taxon>
        <taxon>Ecdysozoa</taxon>
        <taxon>Nematoda</taxon>
        <taxon>Chromadorea</taxon>
        <taxon>Rhabditida</taxon>
        <taxon>Spirurina</taxon>
        <taxon>Spiruromorpha</taxon>
        <taxon>Spiruroidea</taxon>
        <taxon>Gongylonematidae</taxon>
        <taxon>Gongylonema</taxon>
    </lineage>
</organism>
<dbReference type="EMBL" id="UYRT01095598">
    <property type="protein sequence ID" value="VDN40337.1"/>
    <property type="molecule type" value="Genomic_DNA"/>
</dbReference>
<name>A0A183ENU9_9BILA</name>
<feature type="compositionally biased region" description="Basic and acidic residues" evidence="1">
    <location>
        <begin position="1"/>
        <end position="15"/>
    </location>
</feature>
<protein>
    <submittedName>
        <fullName evidence="4">NADH-ubiquinone oxidoreductase B17 subunit</fullName>
    </submittedName>
</protein>
<accession>A0A183ENU9</accession>
<evidence type="ECO:0000256" key="1">
    <source>
        <dbReference type="SAM" id="MobiDB-lite"/>
    </source>
</evidence>
<dbReference type="Proteomes" id="UP000271098">
    <property type="component" value="Unassembled WGS sequence"/>
</dbReference>
<keyword evidence="3" id="KW-1185">Reference proteome</keyword>
<reference evidence="2 3" key="2">
    <citation type="submission" date="2018-11" db="EMBL/GenBank/DDBJ databases">
        <authorList>
            <consortium name="Pathogen Informatics"/>
        </authorList>
    </citation>
    <scope>NUCLEOTIDE SEQUENCE [LARGE SCALE GENOMIC DNA]</scope>
</reference>
<reference evidence="4" key="1">
    <citation type="submission" date="2016-06" db="UniProtKB">
        <authorList>
            <consortium name="WormBaseParasite"/>
        </authorList>
    </citation>
    <scope>IDENTIFICATION</scope>
</reference>
<dbReference type="AlphaFoldDB" id="A0A183ENU9"/>
<evidence type="ECO:0000313" key="4">
    <source>
        <dbReference type="WBParaSite" id="GPUH_0002266701-mRNA-1"/>
    </source>
</evidence>
<proteinExistence type="predicted"/>
<dbReference type="WBParaSite" id="GPUH_0002266701-mRNA-1">
    <property type="protein sequence ID" value="GPUH_0002266701-mRNA-1"/>
    <property type="gene ID" value="GPUH_0002266701"/>
</dbReference>
<evidence type="ECO:0000313" key="2">
    <source>
        <dbReference type="EMBL" id="VDN40337.1"/>
    </source>
</evidence>
<gene>
    <name evidence="2" type="ORF">GPUH_LOCUS22642</name>
</gene>
<evidence type="ECO:0000313" key="3">
    <source>
        <dbReference type="Proteomes" id="UP000271098"/>
    </source>
</evidence>
<sequence length="60" mass="7065">MRGNERSYPKERMWDDTELQQAHPELFKAGRPVPPENKFEPQSFTKRTALLDLGPPSRPW</sequence>
<feature type="region of interest" description="Disordered" evidence="1">
    <location>
        <begin position="1"/>
        <end position="40"/>
    </location>
</feature>